<dbReference type="Pfam" id="PF00530">
    <property type="entry name" value="SRCR"/>
    <property type="match status" value="1"/>
</dbReference>
<dbReference type="Gene3D" id="3.10.250.10">
    <property type="entry name" value="SRCR-like domain"/>
    <property type="match status" value="1"/>
</dbReference>
<evidence type="ECO:0000256" key="2">
    <source>
        <dbReference type="PROSITE-ProRule" id="PRU00196"/>
    </source>
</evidence>
<evidence type="ECO:0000259" key="5">
    <source>
        <dbReference type="PROSITE" id="PS50287"/>
    </source>
</evidence>
<dbReference type="PRINTS" id="PR00258">
    <property type="entry name" value="SPERACTRCPTR"/>
</dbReference>
<organism evidence="6 7">
    <name type="scientific">Denticeps clupeoides</name>
    <name type="common">denticle herring</name>
    <dbReference type="NCBI Taxonomy" id="299321"/>
    <lineage>
        <taxon>Eukaryota</taxon>
        <taxon>Metazoa</taxon>
        <taxon>Chordata</taxon>
        <taxon>Craniata</taxon>
        <taxon>Vertebrata</taxon>
        <taxon>Euteleostomi</taxon>
        <taxon>Actinopterygii</taxon>
        <taxon>Neopterygii</taxon>
        <taxon>Teleostei</taxon>
        <taxon>Clupei</taxon>
        <taxon>Clupeiformes</taxon>
        <taxon>Denticipitoidei</taxon>
        <taxon>Denticipitidae</taxon>
        <taxon>Denticeps</taxon>
    </lineage>
</organism>
<dbReference type="PANTHER" id="PTHR48071">
    <property type="entry name" value="SRCR DOMAIN-CONTAINING PROTEIN"/>
    <property type="match status" value="1"/>
</dbReference>
<feature type="compositionally biased region" description="Polar residues" evidence="3">
    <location>
        <begin position="570"/>
        <end position="585"/>
    </location>
</feature>
<feature type="domain" description="SRCR" evidence="5">
    <location>
        <begin position="39"/>
        <end position="125"/>
    </location>
</feature>
<dbReference type="GO" id="GO:0016020">
    <property type="term" value="C:membrane"/>
    <property type="evidence" value="ECO:0007669"/>
    <property type="project" value="InterPro"/>
</dbReference>
<dbReference type="SMART" id="SM00202">
    <property type="entry name" value="SR"/>
    <property type="match status" value="1"/>
</dbReference>
<comment type="caution">
    <text evidence="2">Lacks conserved residue(s) required for the propagation of feature annotation.</text>
</comment>
<feature type="compositionally biased region" description="Polar residues" evidence="3">
    <location>
        <begin position="239"/>
        <end position="248"/>
    </location>
</feature>
<feature type="domain" description="SRCR" evidence="5">
    <location>
        <begin position="137"/>
        <end position="238"/>
    </location>
</feature>
<gene>
    <name evidence="6" type="primary">TNFRSF11A</name>
</gene>
<protein>
    <recommendedName>
        <fullName evidence="5">SRCR domain-containing protein</fullName>
    </recommendedName>
</protein>
<dbReference type="FunFam" id="3.10.250.10:FF:000009">
    <property type="entry name" value="WC1"/>
    <property type="match status" value="1"/>
</dbReference>
<reference evidence="6" key="2">
    <citation type="submission" date="2025-08" db="UniProtKB">
        <authorList>
            <consortium name="Ensembl"/>
        </authorList>
    </citation>
    <scope>IDENTIFICATION</scope>
</reference>
<keyword evidence="1 2" id="KW-1015">Disulfide bond</keyword>
<feature type="compositionally biased region" description="Low complexity" evidence="3">
    <location>
        <begin position="504"/>
        <end position="516"/>
    </location>
</feature>
<evidence type="ECO:0000313" key="7">
    <source>
        <dbReference type="Proteomes" id="UP000694580"/>
    </source>
</evidence>
<dbReference type="PROSITE" id="PS51257">
    <property type="entry name" value="PROKAR_LIPOPROTEIN"/>
    <property type="match status" value="1"/>
</dbReference>
<evidence type="ECO:0000256" key="4">
    <source>
        <dbReference type="SAM" id="SignalP"/>
    </source>
</evidence>
<dbReference type="GeneTree" id="ENSGT00940000162139"/>
<dbReference type="SUPFAM" id="SSF56487">
    <property type="entry name" value="SRCR-like"/>
    <property type="match status" value="1"/>
</dbReference>
<reference evidence="6" key="3">
    <citation type="submission" date="2025-09" db="UniProtKB">
        <authorList>
            <consortium name="Ensembl"/>
        </authorList>
    </citation>
    <scope>IDENTIFICATION</scope>
</reference>
<feature type="compositionally biased region" description="Polar residues" evidence="3">
    <location>
        <begin position="533"/>
        <end position="556"/>
    </location>
</feature>
<feature type="region of interest" description="Disordered" evidence="3">
    <location>
        <begin position="234"/>
        <end position="256"/>
    </location>
</feature>
<feature type="signal peptide" evidence="4">
    <location>
        <begin position="1"/>
        <end position="18"/>
    </location>
</feature>
<feature type="compositionally biased region" description="Acidic residues" evidence="3">
    <location>
        <begin position="557"/>
        <end position="569"/>
    </location>
</feature>
<dbReference type="AlphaFoldDB" id="A0AAY4B756"/>
<feature type="region of interest" description="Disordered" evidence="3">
    <location>
        <begin position="432"/>
        <end position="592"/>
    </location>
</feature>
<sequence length="592" mass="64322">MDLIRWVAFLQVLCSCQAIRNTTSPHLMDSLESDTSNASRFSHFSLSKICDGQLEVHHEGTKMVAALSPENQKEVAEHVCEHLQCGKLHKLTNKNNEELNNCLTNCTYRDTNLHNCTEAAGSICRNLTEIQCGHQVVRLSGSKDECEGRVELWGEEGWGTVCDDGWDLQDGHVVCAQLGCGFALQVTGEKGQFGPGSGHIYMLDVSCIGNEQNLWQCRSQRNMTIDCGHKEDSGVVCSGNKSSPTTPAETTQTSWSTESTVIVVAADSHPHDLHAAEAGCVVLSIALLAVLAYNAVLCKRYRKKTAGEMQQSVSNTAEDAQQNEQEQGLLQVPSEGPPHPDASDDASFHRPVHPEGSLTSSCNSNDQNYIIATEEEEVDKSSIPPENTATVSCQERAPENAALHRQVSTDSSTSSCDSSYAWPVVIRQTLSVEPSDSSSEDDYVNVGPKADSQIDPDDVGADESLQPFPHDEPVNVPRTSTADSLGSFSSSSEDDYENIGPDVETLLKSELTSTSTWNSEKTSPTPDPPGYQDQLSHYNTNHLSPINQDNASSTSEELYENVPETEDEGTNPTLTEDLDTSSSGSDYDEVPE</sequence>
<feature type="region of interest" description="Disordered" evidence="3">
    <location>
        <begin position="310"/>
        <end position="365"/>
    </location>
</feature>
<proteinExistence type="predicted"/>
<evidence type="ECO:0000256" key="3">
    <source>
        <dbReference type="SAM" id="MobiDB-lite"/>
    </source>
</evidence>
<accession>A0AAY4B756</accession>
<reference evidence="6 7" key="1">
    <citation type="submission" date="2020-06" db="EMBL/GenBank/DDBJ databases">
        <authorList>
            <consortium name="Wellcome Sanger Institute Data Sharing"/>
        </authorList>
    </citation>
    <scope>NUCLEOTIDE SEQUENCE [LARGE SCALE GENOMIC DNA]</scope>
</reference>
<keyword evidence="4" id="KW-0732">Signal</keyword>
<evidence type="ECO:0000313" key="6">
    <source>
        <dbReference type="Ensembl" id="ENSDCDP00010016692.1"/>
    </source>
</evidence>
<dbReference type="Ensembl" id="ENSDCDT00010017704.1">
    <property type="protein sequence ID" value="ENSDCDP00010016692.1"/>
    <property type="gene ID" value="ENSDCDG00010007667.1"/>
</dbReference>
<feature type="compositionally biased region" description="Polar residues" evidence="3">
    <location>
        <begin position="310"/>
        <end position="328"/>
    </location>
</feature>
<dbReference type="PANTHER" id="PTHR48071:SF18">
    <property type="entry name" value="DELETED IN MALIGNANT BRAIN TUMORS 1 PROTEIN-RELATED"/>
    <property type="match status" value="1"/>
</dbReference>
<evidence type="ECO:0000256" key="1">
    <source>
        <dbReference type="ARBA" id="ARBA00023157"/>
    </source>
</evidence>
<dbReference type="Proteomes" id="UP000694580">
    <property type="component" value="Chromosome 5"/>
</dbReference>
<dbReference type="InterPro" id="IPR001190">
    <property type="entry name" value="SRCR"/>
</dbReference>
<keyword evidence="7" id="KW-1185">Reference proteome</keyword>
<dbReference type="InterPro" id="IPR036772">
    <property type="entry name" value="SRCR-like_dom_sf"/>
</dbReference>
<name>A0AAY4B756_9TELE</name>
<feature type="chain" id="PRO_5044276068" description="SRCR domain-containing protein" evidence="4">
    <location>
        <begin position="19"/>
        <end position="592"/>
    </location>
</feature>
<feature type="disulfide bond" evidence="2">
    <location>
        <begin position="207"/>
        <end position="217"/>
    </location>
</feature>
<dbReference type="PROSITE" id="PS50287">
    <property type="entry name" value="SRCR_2"/>
    <property type="match status" value="2"/>
</dbReference>
<feature type="compositionally biased region" description="Low complexity" evidence="3">
    <location>
        <begin position="480"/>
        <end position="491"/>
    </location>
</feature>